<dbReference type="EC" id="3.5.1.28" evidence="2"/>
<evidence type="ECO:0000256" key="2">
    <source>
        <dbReference type="ARBA" id="ARBA00011901"/>
    </source>
</evidence>
<proteinExistence type="predicted"/>
<dbReference type="Gene3D" id="3.40.630.40">
    <property type="entry name" value="Zn-dependent exopeptidases"/>
    <property type="match status" value="1"/>
</dbReference>
<evidence type="ECO:0000256" key="1">
    <source>
        <dbReference type="ARBA" id="ARBA00001561"/>
    </source>
</evidence>
<name>A0ABP8QSX1_9SPHI</name>
<evidence type="ECO:0000256" key="3">
    <source>
        <dbReference type="ARBA" id="ARBA00022801"/>
    </source>
</evidence>
<dbReference type="Proteomes" id="UP001500394">
    <property type="component" value="Unassembled WGS sequence"/>
</dbReference>
<dbReference type="EMBL" id="BAABGR010000002">
    <property type="protein sequence ID" value="GAA4509932.1"/>
    <property type="molecule type" value="Genomic_DNA"/>
</dbReference>
<dbReference type="InterPro" id="IPR050695">
    <property type="entry name" value="N-acetylmuramoyl_amidase_3"/>
</dbReference>
<evidence type="ECO:0000256" key="4">
    <source>
        <dbReference type="SAM" id="MobiDB-lite"/>
    </source>
</evidence>
<feature type="domain" description="MurNAc-LAA" evidence="5">
    <location>
        <begin position="119"/>
        <end position="283"/>
    </location>
</feature>
<dbReference type="InterPro" id="IPR002508">
    <property type="entry name" value="MurNAc-LAA_cat"/>
</dbReference>
<sequence length="291" mass="33108">MLSESYYKNLKIRKMKFLNSVKKISLSLFFLSIVFLASSFIYNDSQEENKTNPPKKNFTVVIDPGHGGDKPGAYGRKSKEKDIVLEVSKKLKKKLEEELGINVILTRSTDVDVPFRTRSEIANKNHADLFLSIHANSANTTRRKNPHVVGTETLVLGFHRMSEQDVAIRENADMLLEENYEENNADLVGFDPKDPSSYIIFKVMKRQYRDRSIRFASLIQNEYVASNRVNRGVKEQGLAVLARASMPAVLTEIGFISSPTEEDYMLSEEGQNEIVKNLFNAIKKYKATSEK</sequence>
<evidence type="ECO:0000313" key="7">
    <source>
        <dbReference type="Proteomes" id="UP001500394"/>
    </source>
</evidence>
<dbReference type="CDD" id="cd02696">
    <property type="entry name" value="MurNAc-LAA"/>
    <property type="match status" value="1"/>
</dbReference>
<evidence type="ECO:0000259" key="5">
    <source>
        <dbReference type="SMART" id="SM00646"/>
    </source>
</evidence>
<protein>
    <recommendedName>
        <fullName evidence="2">N-acetylmuramoyl-L-alanine amidase</fullName>
        <ecNumber evidence="2">3.5.1.28</ecNumber>
    </recommendedName>
</protein>
<accession>A0ABP8QSX1</accession>
<keyword evidence="7" id="KW-1185">Reference proteome</keyword>
<comment type="catalytic activity">
    <reaction evidence="1">
        <text>Hydrolyzes the link between N-acetylmuramoyl residues and L-amino acid residues in certain cell-wall glycopeptides.</text>
        <dbReference type="EC" id="3.5.1.28"/>
    </reaction>
</comment>
<dbReference type="SUPFAM" id="SSF53187">
    <property type="entry name" value="Zn-dependent exopeptidases"/>
    <property type="match status" value="1"/>
</dbReference>
<evidence type="ECO:0000313" key="6">
    <source>
        <dbReference type="EMBL" id="GAA4509932.1"/>
    </source>
</evidence>
<comment type="caution">
    <text evidence="6">The sequence shown here is derived from an EMBL/GenBank/DDBJ whole genome shotgun (WGS) entry which is preliminary data.</text>
</comment>
<gene>
    <name evidence="6" type="ORF">GCM10023173_00680</name>
</gene>
<keyword evidence="3" id="KW-0378">Hydrolase</keyword>
<reference evidence="7" key="1">
    <citation type="journal article" date="2019" name="Int. J. Syst. Evol. Microbiol.">
        <title>The Global Catalogue of Microorganisms (GCM) 10K type strain sequencing project: providing services to taxonomists for standard genome sequencing and annotation.</title>
        <authorList>
            <consortium name="The Broad Institute Genomics Platform"/>
            <consortium name="The Broad Institute Genome Sequencing Center for Infectious Disease"/>
            <person name="Wu L."/>
            <person name="Ma J."/>
        </authorList>
    </citation>
    <scope>NUCLEOTIDE SEQUENCE [LARGE SCALE GENOMIC DNA]</scope>
    <source>
        <strain evidence="7">JCM 17858</strain>
    </source>
</reference>
<organism evidence="6 7">
    <name type="scientific">Sphingobacterium thermophilum</name>
    <dbReference type="NCBI Taxonomy" id="768534"/>
    <lineage>
        <taxon>Bacteria</taxon>
        <taxon>Pseudomonadati</taxon>
        <taxon>Bacteroidota</taxon>
        <taxon>Sphingobacteriia</taxon>
        <taxon>Sphingobacteriales</taxon>
        <taxon>Sphingobacteriaceae</taxon>
        <taxon>Sphingobacterium</taxon>
    </lineage>
</organism>
<dbReference type="SMART" id="SM00646">
    <property type="entry name" value="Ami_3"/>
    <property type="match status" value="1"/>
</dbReference>
<dbReference type="PANTHER" id="PTHR30404">
    <property type="entry name" value="N-ACETYLMURAMOYL-L-ALANINE AMIDASE"/>
    <property type="match status" value="1"/>
</dbReference>
<dbReference type="Pfam" id="PF01520">
    <property type="entry name" value="Amidase_3"/>
    <property type="match status" value="1"/>
</dbReference>
<feature type="region of interest" description="Disordered" evidence="4">
    <location>
        <begin position="46"/>
        <end position="75"/>
    </location>
</feature>
<dbReference type="PANTHER" id="PTHR30404:SF0">
    <property type="entry name" value="N-ACETYLMURAMOYL-L-ALANINE AMIDASE AMIC"/>
    <property type="match status" value="1"/>
</dbReference>